<protein>
    <recommendedName>
        <fullName evidence="2">R3H domain-containing protein</fullName>
    </recommendedName>
</protein>
<feature type="domain" description="R3H" evidence="2">
    <location>
        <begin position="2"/>
        <end position="54"/>
    </location>
</feature>
<evidence type="ECO:0000259" key="2">
    <source>
        <dbReference type="Pfam" id="PF01424"/>
    </source>
</evidence>
<reference evidence="3 4" key="1">
    <citation type="submission" date="2019-02" db="EMBL/GenBank/DDBJ databases">
        <title>Genome sequencing of the rare red list fungi Antrodiella citrinella (Flaviporus citrinellus).</title>
        <authorList>
            <person name="Buettner E."/>
            <person name="Kellner H."/>
        </authorList>
    </citation>
    <scope>NUCLEOTIDE SEQUENCE [LARGE SCALE GENOMIC DNA]</scope>
    <source>
        <strain evidence="3 4">DSM 108506</strain>
    </source>
</reference>
<feature type="region of interest" description="Disordered" evidence="1">
    <location>
        <begin position="97"/>
        <end position="118"/>
    </location>
</feature>
<dbReference type="Gene3D" id="3.30.1370.50">
    <property type="entry name" value="R3H-like domain"/>
    <property type="match status" value="1"/>
</dbReference>
<dbReference type="InterPro" id="IPR036867">
    <property type="entry name" value="R3H_dom_sf"/>
</dbReference>
<dbReference type="GO" id="GO:0003676">
    <property type="term" value="F:nucleic acid binding"/>
    <property type="evidence" value="ECO:0007669"/>
    <property type="project" value="InterPro"/>
</dbReference>
<gene>
    <name evidence="3" type="ORF">EUX98_g1616</name>
</gene>
<dbReference type="Pfam" id="PF01424">
    <property type="entry name" value="R3H"/>
    <property type="match status" value="1"/>
</dbReference>
<evidence type="ECO:0000313" key="4">
    <source>
        <dbReference type="Proteomes" id="UP000308730"/>
    </source>
</evidence>
<keyword evidence="4" id="KW-1185">Reference proteome</keyword>
<dbReference type="EMBL" id="SGPM01000019">
    <property type="protein sequence ID" value="THH32562.1"/>
    <property type="molecule type" value="Genomic_DNA"/>
</dbReference>
<feature type="compositionally biased region" description="Low complexity" evidence="1">
    <location>
        <begin position="101"/>
        <end position="118"/>
    </location>
</feature>
<dbReference type="OrthoDB" id="6512771at2759"/>
<dbReference type="InterPro" id="IPR001374">
    <property type="entry name" value="R3H_dom"/>
</dbReference>
<accession>A0A4S4N106</accession>
<organism evidence="3 4">
    <name type="scientific">Antrodiella citrinella</name>
    <dbReference type="NCBI Taxonomy" id="2447956"/>
    <lineage>
        <taxon>Eukaryota</taxon>
        <taxon>Fungi</taxon>
        <taxon>Dikarya</taxon>
        <taxon>Basidiomycota</taxon>
        <taxon>Agaricomycotina</taxon>
        <taxon>Agaricomycetes</taxon>
        <taxon>Polyporales</taxon>
        <taxon>Steccherinaceae</taxon>
        <taxon>Antrodiella</taxon>
    </lineage>
</organism>
<proteinExistence type="predicted"/>
<dbReference type="Proteomes" id="UP000308730">
    <property type="component" value="Unassembled WGS sequence"/>
</dbReference>
<comment type="caution">
    <text evidence="3">The sequence shown here is derived from an EMBL/GenBank/DDBJ whole genome shotgun (WGS) entry which is preliminary data.</text>
</comment>
<evidence type="ECO:0000313" key="3">
    <source>
        <dbReference type="EMBL" id="THH32562.1"/>
    </source>
</evidence>
<evidence type="ECO:0000256" key="1">
    <source>
        <dbReference type="SAM" id="MobiDB-lite"/>
    </source>
</evidence>
<dbReference type="SUPFAM" id="SSF82708">
    <property type="entry name" value="R3H domain"/>
    <property type="match status" value="1"/>
</dbReference>
<sequence length="205" mass="21894">MVEKTFAEFVTSERKSQILPHMPPVRRKFVHDLASVYRMDTQMVDQEPKRSVELIRRIDTRIPTPTLSSTVASTPSASHSLGRLTDLRAPAALRLGVAGRSPNTSPAPSSSSASGSRAWTSIVAKAPTPAPPPTAPKLVGGASVSTSWRNNVNVAARAREVSLPRKVAATSSRLIQLPAPIPTPTPPAVISVPEIDVPDSWEDEA</sequence>
<dbReference type="AlphaFoldDB" id="A0A4S4N106"/>
<name>A0A4S4N106_9APHY</name>